<accession>A0A4S8PBN7</accession>
<comment type="subcellular location">
    <subcellularLocation>
        <location evidence="10">Cell membrane</location>
    </subcellularLocation>
    <subcellularLocation>
        <location evidence="1">Endomembrane system</location>
        <topology evidence="1">Multi-pass membrane protein</topology>
    </subcellularLocation>
</comment>
<sequence length="516" mass="57868">MSATAVRPEQPPAAWRPTPLPGPLPAVRARFASTLPDDSRRALWVTLAVTGIAAVLRLIGLNHPKGLIFDEVYYAQDAHSMLSHGVEWDPGADGSAYVAHPPFGKWLIGLGEWAFGYDEVGWRIAAAAAGIAAVAILIRLMRRLTGSTLLGGTAGLLLAVEGSHLVLSRTSLLDIFIATLLLAAMYCLVRDRDWRRAGWLAAMEAGMDARRERPRLGLPWWRIACAVLFGLAMATKWSALWYIIIAILMFIVWDWRLRVDAGARKPFRDTLIYEFGQNLWFGLLAIGVYALSWTGWFLNDTGSYRHWLADQGQSEPPVIGALVNWWQYHHSVLQFHENLSSEHAYQSTPWEWLFDVRPVVFYWSSDVNCGAGDCAAEILLLGTPLLWWTFVPATAALLLWALHKTDWRATFLLAGIAAGIIPWFFYPERTMFFFYTAPAVPFFIGAVTWGLGMITGRHRRGEPALGSPERRLTGALIAGAFLAVVVLCFAYFWPIYTGEALPRDEWHARMWLKSWI</sequence>
<keyword evidence="7 10" id="KW-1133">Transmembrane helix</keyword>
<evidence type="ECO:0000256" key="8">
    <source>
        <dbReference type="ARBA" id="ARBA00023136"/>
    </source>
</evidence>
<feature type="transmembrane region" description="Helical" evidence="10">
    <location>
        <begin position="42"/>
        <end position="60"/>
    </location>
</feature>
<dbReference type="OrthoDB" id="9776737at2"/>
<dbReference type="RefSeq" id="WP_136530507.1">
    <property type="nucleotide sequence ID" value="NZ_STGX01000010.1"/>
</dbReference>
<evidence type="ECO:0000259" key="13">
    <source>
        <dbReference type="Pfam" id="PF16192"/>
    </source>
</evidence>
<dbReference type="EC" id="2.4.1.-" evidence="10"/>
<feature type="transmembrane region" description="Helical" evidence="10">
    <location>
        <begin position="472"/>
        <end position="493"/>
    </location>
</feature>
<dbReference type="Proteomes" id="UP000305792">
    <property type="component" value="Unassembled WGS sequence"/>
</dbReference>
<name>A0A4S8PBN7_9ACTN</name>
<feature type="transmembrane region" description="Helical" evidence="10">
    <location>
        <begin position="216"/>
        <end position="233"/>
    </location>
</feature>
<dbReference type="InterPro" id="IPR003342">
    <property type="entry name" value="ArnT-like_N"/>
</dbReference>
<dbReference type="GO" id="GO:0012505">
    <property type="term" value="C:endomembrane system"/>
    <property type="evidence" value="ECO:0007669"/>
    <property type="project" value="UniProtKB-SubCell"/>
</dbReference>
<evidence type="ECO:0000256" key="10">
    <source>
        <dbReference type="RuleBase" id="RU367007"/>
    </source>
</evidence>
<evidence type="ECO:0000256" key="4">
    <source>
        <dbReference type="ARBA" id="ARBA00022676"/>
    </source>
</evidence>
<comment type="similarity">
    <text evidence="3 10">Belongs to the glycosyltransferase 39 family.</text>
</comment>
<dbReference type="GO" id="GO:0005886">
    <property type="term" value="C:plasma membrane"/>
    <property type="evidence" value="ECO:0007669"/>
    <property type="project" value="UniProtKB-SubCell"/>
</dbReference>
<dbReference type="InterPro" id="IPR032421">
    <property type="entry name" value="PMT_4TMC"/>
</dbReference>
<keyword evidence="5 10" id="KW-0808">Transferase</keyword>
<dbReference type="GO" id="GO:0004169">
    <property type="term" value="F:dolichyl-phosphate-mannose-protein mannosyltransferase activity"/>
    <property type="evidence" value="ECO:0007669"/>
    <property type="project" value="UniProtKB-UniRule"/>
</dbReference>
<feature type="transmembrane region" description="Helical" evidence="10">
    <location>
        <begin position="239"/>
        <end position="257"/>
    </location>
</feature>
<dbReference type="Pfam" id="PF16192">
    <property type="entry name" value="PMT_4TMC"/>
    <property type="match status" value="1"/>
</dbReference>
<evidence type="ECO:0000256" key="9">
    <source>
        <dbReference type="ARBA" id="ARBA00093617"/>
    </source>
</evidence>
<evidence type="ECO:0000256" key="1">
    <source>
        <dbReference type="ARBA" id="ARBA00004127"/>
    </source>
</evidence>
<feature type="transmembrane region" description="Helical" evidence="10">
    <location>
        <begin position="120"/>
        <end position="141"/>
    </location>
</feature>
<keyword evidence="15" id="KW-1185">Reference proteome</keyword>
<evidence type="ECO:0000313" key="14">
    <source>
        <dbReference type="EMBL" id="THV27703.1"/>
    </source>
</evidence>
<feature type="transmembrane region" description="Helical" evidence="10">
    <location>
        <begin position="278"/>
        <end position="298"/>
    </location>
</feature>
<evidence type="ECO:0000313" key="15">
    <source>
        <dbReference type="Proteomes" id="UP000305792"/>
    </source>
</evidence>
<feature type="domain" description="ArnT-like N-terminal" evidence="12">
    <location>
        <begin position="49"/>
        <end position="293"/>
    </location>
</feature>
<dbReference type="PANTHER" id="PTHR10050:SF46">
    <property type="entry name" value="PROTEIN O-MANNOSYL-TRANSFERASE 2"/>
    <property type="match status" value="1"/>
</dbReference>
<gene>
    <name evidence="14" type="ORF">E9998_15060</name>
</gene>
<dbReference type="UniPathway" id="UPA00378"/>
<evidence type="ECO:0000256" key="5">
    <source>
        <dbReference type="ARBA" id="ARBA00022679"/>
    </source>
</evidence>
<comment type="pathway">
    <text evidence="2 10">Protein modification; protein glycosylation.</text>
</comment>
<feature type="region of interest" description="Disordered" evidence="11">
    <location>
        <begin position="1"/>
        <end position="21"/>
    </location>
</feature>
<feature type="transmembrane region" description="Helical" evidence="10">
    <location>
        <begin position="409"/>
        <end position="426"/>
    </location>
</feature>
<feature type="transmembrane region" description="Helical" evidence="10">
    <location>
        <begin position="432"/>
        <end position="451"/>
    </location>
</feature>
<comment type="function">
    <text evidence="10">Protein O-mannosyltransferase that catalyzes the transfer of a single mannose residue from a polyprenol phospho-mannosyl lipidic donor to the hydroxyl group of selected serine and threonine residues in acceptor proteins.</text>
</comment>
<dbReference type="EMBL" id="STGX01000010">
    <property type="protein sequence ID" value="THV27703.1"/>
    <property type="molecule type" value="Genomic_DNA"/>
</dbReference>
<evidence type="ECO:0000256" key="2">
    <source>
        <dbReference type="ARBA" id="ARBA00004922"/>
    </source>
</evidence>
<dbReference type="PANTHER" id="PTHR10050">
    <property type="entry name" value="DOLICHYL-PHOSPHATE-MANNOSE--PROTEIN MANNOSYLTRANSFERASE"/>
    <property type="match status" value="1"/>
</dbReference>
<evidence type="ECO:0000256" key="3">
    <source>
        <dbReference type="ARBA" id="ARBA00007222"/>
    </source>
</evidence>
<feature type="transmembrane region" description="Helical" evidence="10">
    <location>
        <begin position="148"/>
        <end position="166"/>
    </location>
</feature>
<evidence type="ECO:0000256" key="11">
    <source>
        <dbReference type="SAM" id="MobiDB-lite"/>
    </source>
</evidence>
<dbReference type="InterPro" id="IPR027005">
    <property type="entry name" value="PMT-like"/>
</dbReference>
<keyword evidence="4 10" id="KW-0328">Glycosyltransferase</keyword>
<evidence type="ECO:0000256" key="7">
    <source>
        <dbReference type="ARBA" id="ARBA00022989"/>
    </source>
</evidence>
<protein>
    <recommendedName>
        <fullName evidence="9 10">Polyprenol-phosphate-mannose--protein mannosyltransferase</fullName>
        <ecNumber evidence="10">2.4.1.-</ecNumber>
    </recommendedName>
</protein>
<evidence type="ECO:0000259" key="12">
    <source>
        <dbReference type="Pfam" id="PF02366"/>
    </source>
</evidence>
<dbReference type="Pfam" id="PF02366">
    <property type="entry name" value="PMT"/>
    <property type="match status" value="1"/>
</dbReference>
<organism evidence="14 15">
    <name type="scientific">Glycomyces paridis</name>
    <dbReference type="NCBI Taxonomy" id="2126555"/>
    <lineage>
        <taxon>Bacteria</taxon>
        <taxon>Bacillati</taxon>
        <taxon>Actinomycetota</taxon>
        <taxon>Actinomycetes</taxon>
        <taxon>Glycomycetales</taxon>
        <taxon>Glycomycetaceae</taxon>
        <taxon>Glycomyces</taxon>
    </lineage>
</organism>
<reference evidence="14 15" key="1">
    <citation type="journal article" date="2018" name="Int. J. Syst. Evol. Microbiol.">
        <title>Glycomyces paridis sp. nov., isolated from the medicinal plant Paris polyphylla.</title>
        <authorList>
            <person name="Fang X.M."/>
            <person name="Bai J.L."/>
            <person name="Su J."/>
            <person name="Zhao L.L."/>
            <person name="Liu H.Y."/>
            <person name="Ma B.P."/>
            <person name="Zhang Y.Q."/>
            <person name="Yu L.Y."/>
        </authorList>
    </citation>
    <scope>NUCLEOTIDE SEQUENCE [LARGE SCALE GENOMIC DNA]</scope>
    <source>
        <strain evidence="14 15">CPCC 204357</strain>
    </source>
</reference>
<keyword evidence="6 10" id="KW-0812">Transmembrane</keyword>
<feature type="domain" description="Protein O-mannosyl-transferase C-terminal four TM" evidence="13">
    <location>
        <begin position="324"/>
        <end position="515"/>
    </location>
</feature>
<feature type="transmembrane region" description="Helical" evidence="10">
    <location>
        <begin position="385"/>
        <end position="402"/>
    </location>
</feature>
<comment type="caution">
    <text evidence="14">The sequence shown here is derived from an EMBL/GenBank/DDBJ whole genome shotgun (WGS) entry which is preliminary data.</text>
</comment>
<keyword evidence="8 10" id="KW-0472">Membrane</keyword>
<keyword evidence="10" id="KW-1003">Cell membrane</keyword>
<evidence type="ECO:0000256" key="6">
    <source>
        <dbReference type="ARBA" id="ARBA00022692"/>
    </source>
</evidence>
<dbReference type="AlphaFoldDB" id="A0A4S8PBN7"/>
<feature type="transmembrane region" description="Helical" evidence="10">
    <location>
        <begin position="172"/>
        <end position="189"/>
    </location>
</feature>
<proteinExistence type="inferred from homology"/>